<gene>
    <name evidence="4" type="ORF">H0H81_008708</name>
</gene>
<dbReference type="InterPro" id="IPR052587">
    <property type="entry name" value="TELO2-interacting_protein_1"/>
</dbReference>
<dbReference type="OrthoDB" id="49511at2759"/>
<feature type="domain" description="TTI1 C-terminal TPR" evidence="3">
    <location>
        <begin position="808"/>
        <end position="1093"/>
    </location>
</feature>
<evidence type="ECO:0008006" key="6">
    <source>
        <dbReference type="Google" id="ProtNLM"/>
    </source>
</evidence>
<evidence type="ECO:0000259" key="3">
    <source>
        <dbReference type="Pfam" id="PF24181"/>
    </source>
</evidence>
<organism evidence="4 5">
    <name type="scientific">Sphagnurus paluster</name>
    <dbReference type="NCBI Taxonomy" id="117069"/>
    <lineage>
        <taxon>Eukaryota</taxon>
        <taxon>Fungi</taxon>
        <taxon>Dikarya</taxon>
        <taxon>Basidiomycota</taxon>
        <taxon>Agaricomycotina</taxon>
        <taxon>Agaricomycetes</taxon>
        <taxon>Agaricomycetidae</taxon>
        <taxon>Agaricales</taxon>
        <taxon>Tricholomatineae</taxon>
        <taxon>Lyophyllaceae</taxon>
        <taxon>Sphagnurus</taxon>
    </lineage>
</organism>
<dbReference type="InterPro" id="IPR057566">
    <property type="entry name" value="TPR_TTI1_N"/>
</dbReference>
<dbReference type="InterPro" id="IPR057567">
    <property type="entry name" value="TPR_TTI1_C"/>
</dbReference>
<dbReference type="EMBL" id="JABCKI010000245">
    <property type="protein sequence ID" value="KAG5651424.1"/>
    <property type="molecule type" value="Genomic_DNA"/>
</dbReference>
<dbReference type="Pfam" id="PF24173">
    <property type="entry name" value="TPR_TTI1_N"/>
    <property type="match status" value="1"/>
</dbReference>
<evidence type="ECO:0000313" key="4">
    <source>
        <dbReference type="EMBL" id="KAG5651424.1"/>
    </source>
</evidence>
<comment type="caution">
    <text evidence="4">The sequence shown here is derived from an EMBL/GenBank/DDBJ whole genome shotgun (WGS) entry which is preliminary data.</text>
</comment>
<name>A0A9P7GKG6_9AGAR</name>
<reference evidence="4" key="1">
    <citation type="submission" date="2021-02" db="EMBL/GenBank/DDBJ databases">
        <authorList>
            <person name="Nieuwenhuis M."/>
            <person name="Van De Peppel L.J.J."/>
        </authorList>
    </citation>
    <scope>NUCLEOTIDE SEQUENCE</scope>
    <source>
        <strain evidence="4">D49</strain>
    </source>
</reference>
<sequence length="1135" mass="124871">MANLEQTQDYFKRLKEVCVPLLGSSLLSPVSAPKVSQLLDEVIIILREMKASGLVLKPNIISYTFYPISTLLRRNIASDIPDQILEKVFLALAILCEDWWWYCEEVVWEQIFMLCGAIIAGIEGKGKGRDRADETKEAASRCLLTLLRDRTSEANSNILHSPILAKARRDIFVSHAQTAKFLPILGRTIDSLLMSADTAHLPLQLVSLEILSLIIGTYAPHHIVPSILPGVISHMTRISLGISTDKGWAKGEVVAAALGVMKLGIVQALGDDICAEEGAVQNIVDLEDLAEGPKHHENFPPIGPFSTHRTPSWLRGTSSQLLIALNTLTPIVSHPTPLALNAFAKFSVEVISATSMTLPDAQPLLLHFLLSLSNSELLSVSAESRRLLLDILMTPSKVQHSLQRTLLRTANENILALPRLLLTQADAKVEHVAGMVEAVCRLVSLAGENKTGLSSISTGIGKLLGPTGGIEKWGWSMLSVLEIIKPPITLSQMSSAQLMLESNPDTSQWAPFPDVTFKNVFSSSTSNALQRMFRALGQAGGDGCLFAVEWFASVGRNGKEKKSVTATWCACRLLEGVANISISQGGGSDAIPTRRGKRLTKLACSLARNISELWDEINEGEQIEDPTLGNEDDMNTNTLVQHVQGVNSVPETLRITRPSISKKTSPPKQPELHGALSLQLLAISAGVLQVQFMPLLIYALYPVLRSIVSSDIYLSSTALATLNFITLMTSHASPSNLLLSNFDYALDSISRRLSRRWFEVEATKVLSLLVRLVGSDIVERAGDVVEECFDRLDEFHGYGVIVEGLVEVLGDVVNVIQEDAKIPPSDSSRPPPEVNEFETPASMDDILHWYSHRHESEVEVDPTDYGPAPRKAWGEARSTDAEEDQALQESELNTEPPPTPIQALTKQIVSRSLYFLTHESPIIRARILSLLASSVPVLPESALLPSIHYAWPFILNRLTDPESFVVSAAASLVESLAIHFGGFMFRRIWDDVWPKFRVLLNNLDTVDATNALSRRGPGAVGTESAYTHSHRTYRSVMKTMTAAVRGVHLQETCTWQLLLAFRRFLHLEAHEELQQCARELYLGVGTKNPDVVWLVLSSTMEDICVTVRFMVAPWWDIRANAAIIIQALDNKNISS</sequence>
<accession>A0A9P7GKG6</accession>
<dbReference type="Pfam" id="PF24181">
    <property type="entry name" value="TPR_TTI1_C"/>
    <property type="match status" value="1"/>
</dbReference>
<feature type="domain" description="TTI1 N-terminal TPR" evidence="2">
    <location>
        <begin position="11"/>
        <end position="376"/>
    </location>
</feature>
<dbReference type="InterPro" id="IPR049362">
    <property type="entry name" value="TTI1_rpt"/>
</dbReference>
<evidence type="ECO:0000259" key="2">
    <source>
        <dbReference type="Pfam" id="PF24173"/>
    </source>
</evidence>
<dbReference type="PANTHER" id="PTHR18460">
    <property type="entry name" value="TEL2 INTERACTING PROTEIN 1 TTI1 FAMILY MEMBER"/>
    <property type="match status" value="1"/>
</dbReference>
<dbReference type="AlphaFoldDB" id="A0A9P7GKG6"/>
<reference evidence="4" key="2">
    <citation type="submission" date="2021-10" db="EMBL/GenBank/DDBJ databases">
        <title>Phylogenomics reveals ancestral predisposition of the termite-cultivated fungus Termitomyces towards a domesticated lifestyle.</title>
        <authorList>
            <person name="Auxier B."/>
            <person name="Grum-Grzhimaylo A."/>
            <person name="Cardenas M.E."/>
            <person name="Lodge J.D."/>
            <person name="Laessoe T."/>
            <person name="Pedersen O."/>
            <person name="Smith M.E."/>
            <person name="Kuyper T.W."/>
            <person name="Franco-Molano E.A."/>
            <person name="Baroni T.J."/>
            <person name="Aanen D.K."/>
        </authorList>
    </citation>
    <scope>NUCLEOTIDE SEQUENCE</scope>
    <source>
        <strain evidence="4">D49</strain>
    </source>
</reference>
<dbReference type="GO" id="GO:0005737">
    <property type="term" value="C:cytoplasm"/>
    <property type="evidence" value="ECO:0007669"/>
    <property type="project" value="TreeGrafter"/>
</dbReference>
<dbReference type="Proteomes" id="UP000717328">
    <property type="component" value="Unassembled WGS sequence"/>
</dbReference>
<evidence type="ECO:0000313" key="5">
    <source>
        <dbReference type="Proteomes" id="UP000717328"/>
    </source>
</evidence>
<dbReference type="SUPFAM" id="SSF48371">
    <property type="entry name" value="ARM repeat"/>
    <property type="match status" value="1"/>
</dbReference>
<dbReference type="InterPro" id="IPR016024">
    <property type="entry name" value="ARM-type_fold"/>
</dbReference>
<dbReference type="PANTHER" id="PTHR18460:SF3">
    <property type="entry name" value="TELO2-INTERACTING PROTEIN 1 HOMOLOG"/>
    <property type="match status" value="1"/>
</dbReference>
<evidence type="ECO:0000256" key="1">
    <source>
        <dbReference type="SAM" id="MobiDB-lite"/>
    </source>
</evidence>
<proteinExistence type="predicted"/>
<dbReference type="InterPro" id="IPR011989">
    <property type="entry name" value="ARM-like"/>
</dbReference>
<dbReference type="Gene3D" id="1.25.10.10">
    <property type="entry name" value="Leucine-rich Repeat Variant"/>
    <property type="match status" value="1"/>
</dbReference>
<feature type="region of interest" description="Disordered" evidence="1">
    <location>
        <begin position="858"/>
        <end position="899"/>
    </location>
</feature>
<protein>
    <recommendedName>
        <fullName evidence="6">TEL2-interacting protein 1</fullName>
    </recommendedName>
</protein>
<dbReference type="Pfam" id="PF21547">
    <property type="entry name" value="TTI1"/>
    <property type="match status" value="1"/>
</dbReference>
<keyword evidence="5" id="KW-1185">Reference proteome</keyword>